<name>A0A556MI49_9SPHI</name>
<dbReference type="AlphaFoldDB" id="A0A556MI49"/>
<comment type="caution">
    <text evidence="1">The sequence shown here is derived from an EMBL/GenBank/DDBJ whole genome shotgun (WGS) entry which is preliminary data.</text>
</comment>
<proteinExistence type="predicted"/>
<accession>A0A556MI49</accession>
<dbReference type="EMBL" id="VLPK01000003">
    <property type="protein sequence ID" value="TSJ39591.1"/>
    <property type="molecule type" value="Genomic_DNA"/>
</dbReference>
<sequence length="67" mass="7364">MEEAGHIDIAEKISLLEDNASVGSELLMSVTYELLNVIKSNSELNILIGTKVIGLKKYCWSIGLQVK</sequence>
<keyword evidence="2" id="KW-1185">Reference proteome</keyword>
<evidence type="ECO:0000313" key="1">
    <source>
        <dbReference type="EMBL" id="TSJ39591.1"/>
    </source>
</evidence>
<evidence type="ECO:0000313" key="2">
    <source>
        <dbReference type="Proteomes" id="UP000318733"/>
    </source>
</evidence>
<organism evidence="1 2">
    <name type="scientific">Mucilaginibacter corticis</name>
    <dbReference type="NCBI Taxonomy" id="2597670"/>
    <lineage>
        <taxon>Bacteria</taxon>
        <taxon>Pseudomonadati</taxon>
        <taxon>Bacteroidota</taxon>
        <taxon>Sphingobacteriia</taxon>
        <taxon>Sphingobacteriales</taxon>
        <taxon>Sphingobacteriaceae</taxon>
        <taxon>Mucilaginibacter</taxon>
    </lineage>
</organism>
<gene>
    <name evidence="1" type="ORF">FO440_17770</name>
</gene>
<protein>
    <submittedName>
        <fullName evidence="1">Uncharacterized protein</fullName>
    </submittedName>
</protein>
<reference evidence="1 2" key="1">
    <citation type="submission" date="2019-07" db="EMBL/GenBank/DDBJ databases">
        <authorList>
            <person name="Huq M.A."/>
        </authorList>
    </citation>
    <scope>NUCLEOTIDE SEQUENCE [LARGE SCALE GENOMIC DNA]</scope>
    <source>
        <strain evidence="1 2">MAH-19</strain>
    </source>
</reference>
<dbReference type="Proteomes" id="UP000318733">
    <property type="component" value="Unassembled WGS sequence"/>
</dbReference>